<dbReference type="AlphaFoldDB" id="A0A0H1BDG1"/>
<reference evidence="2" key="1">
    <citation type="journal article" date="2015" name="PLoS Genet.">
        <title>The dynamic genome and transcriptome of the human fungal pathogen Blastomyces and close relative Emmonsia.</title>
        <authorList>
            <person name="Munoz J.F."/>
            <person name="Gauthier G.M."/>
            <person name="Desjardins C.A."/>
            <person name="Gallo J.E."/>
            <person name="Holder J."/>
            <person name="Sullivan T.D."/>
            <person name="Marty A.J."/>
            <person name="Carmen J.C."/>
            <person name="Chen Z."/>
            <person name="Ding L."/>
            <person name="Gujja S."/>
            <person name="Magrini V."/>
            <person name="Misas E."/>
            <person name="Mitreva M."/>
            <person name="Priest M."/>
            <person name="Saif S."/>
            <person name="Whiston E.A."/>
            <person name="Young S."/>
            <person name="Zeng Q."/>
            <person name="Goldman W.E."/>
            <person name="Mardis E.R."/>
            <person name="Taylor J.W."/>
            <person name="McEwen J.G."/>
            <person name="Clay O.K."/>
            <person name="Klein B.S."/>
            <person name="Cuomo C.A."/>
        </authorList>
    </citation>
    <scope>NUCLEOTIDE SEQUENCE [LARGE SCALE GENOMIC DNA]</scope>
    <source>
        <strain evidence="2">UAMH 139</strain>
    </source>
</reference>
<sequence>MAQYKDDPNPKLIISQLNRRQTHSQRDEFELIRTKLCQWFPIENRFVHGNDVSSSSSFTEGKQPTDNTQRTIIIRFQRTVVIRIECIEESKDNKDPFDKALNTLLQTRASSDGKQFRAIVVGSRIMFFQDYDGYITGLDGKEEAENVRAIDFNTEKGAMEAKEAVARIIGEFMITFHHTCNPTTRSSAPEVVAWIIVGRSTLGESRIKVRSTSPVSLPYRTIFWLDIKIDNRTLQEIQIFQFLEFTMSDTESKDDLVLPFLKLFPPKNYLYKRIDTLEEEGYATLASTGLYHQYTPGGGNDASFLVFTADYEPLLLVSPIKTGSERDYFNGVRADWVQRLGVNLRTLTRSGIPNILVPPIVSAYDPAKTTLMMHFLPINVIIDEDEPHRGVFETILRQTGQPRFWDNMVIIQQDTYPSSSEGATHYGWDPSP</sequence>
<proteinExistence type="predicted"/>
<keyword evidence="2" id="KW-1185">Reference proteome</keyword>
<name>A0A0H1BDG1_9EURO</name>
<evidence type="ECO:0000313" key="2">
    <source>
        <dbReference type="Proteomes" id="UP000053573"/>
    </source>
</evidence>
<dbReference type="OrthoDB" id="4177198at2759"/>
<evidence type="ECO:0000313" key="1">
    <source>
        <dbReference type="EMBL" id="KLJ09484.1"/>
    </source>
</evidence>
<comment type="caution">
    <text evidence="1">The sequence shown here is derived from an EMBL/GenBank/DDBJ whole genome shotgun (WGS) entry which is preliminary data.</text>
</comment>
<gene>
    <name evidence="1" type="ORF">EMPG_15100</name>
</gene>
<dbReference type="EMBL" id="LDEV01002341">
    <property type="protein sequence ID" value="KLJ09484.1"/>
    <property type="molecule type" value="Genomic_DNA"/>
</dbReference>
<organism evidence="1 2">
    <name type="scientific">Blastomyces silverae</name>
    <dbReference type="NCBI Taxonomy" id="2060906"/>
    <lineage>
        <taxon>Eukaryota</taxon>
        <taxon>Fungi</taxon>
        <taxon>Dikarya</taxon>
        <taxon>Ascomycota</taxon>
        <taxon>Pezizomycotina</taxon>
        <taxon>Eurotiomycetes</taxon>
        <taxon>Eurotiomycetidae</taxon>
        <taxon>Onygenales</taxon>
        <taxon>Ajellomycetaceae</taxon>
        <taxon>Blastomyces</taxon>
    </lineage>
</organism>
<accession>A0A0H1BDG1</accession>
<dbReference type="Proteomes" id="UP000053573">
    <property type="component" value="Unassembled WGS sequence"/>
</dbReference>
<protein>
    <submittedName>
        <fullName evidence="1">Uncharacterized protein</fullName>
    </submittedName>
</protein>